<evidence type="ECO:0000259" key="6">
    <source>
        <dbReference type="PROSITE" id="PS50043"/>
    </source>
</evidence>
<dbReference type="PROSITE" id="PS00622">
    <property type="entry name" value="HTH_LUXR_1"/>
    <property type="match status" value="1"/>
</dbReference>
<dbReference type="PANTHER" id="PTHR43214:SF37">
    <property type="entry name" value="TRANSCRIPTIONAL REGULATORY PROTEIN YDFI"/>
    <property type="match status" value="1"/>
</dbReference>
<dbReference type="Pfam" id="PF00196">
    <property type="entry name" value="GerE"/>
    <property type="match status" value="1"/>
</dbReference>
<organism evidence="8 9">
    <name type="scientific">Desulfuribacillus alkaliarsenatis</name>
    <dbReference type="NCBI Taxonomy" id="766136"/>
    <lineage>
        <taxon>Bacteria</taxon>
        <taxon>Bacillati</taxon>
        <taxon>Bacillota</taxon>
        <taxon>Desulfuribacillia</taxon>
        <taxon>Desulfuribacillales</taxon>
        <taxon>Desulfuribacillaceae</taxon>
        <taxon>Desulfuribacillus</taxon>
    </lineage>
</organism>
<dbReference type="SUPFAM" id="SSF52172">
    <property type="entry name" value="CheY-like"/>
    <property type="match status" value="1"/>
</dbReference>
<dbReference type="GO" id="GO:0003677">
    <property type="term" value="F:DNA binding"/>
    <property type="evidence" value="ECO:0007669"/>
    <property type="project" value="UniProtKB-KW"/>
</dbReference>
<evidence type="ECO:0000256" key="2">
    <source>
        <dbReference type="ARBA" id="ARBA00023015"/>
    </source>
</evidence>
<dbReference type="CDD" id="cd06170">
    <property type="entry name" value="LuxR_C_like"/>
    <property type="match status" value="1"/>
</dbReference>
<keyword evidence="4" id="KW-0804">Transcription</keyword>
<name>A0A1E5G543_9FIRM</name>
<dbReference type="AlphaFoldDB" id="A0A1E5G543"/>
<evidence type="ECO:0000313" key="8">
    <source>
        <dbReference type="EMBL" id="OEF98300.1"/>
    </source>
</evidence>
<feature type="domain" description="Response regulatory" evidence="7">
    <location>
        <begin position="6"/>
        <end position="122"/>
    </location>
</feature>
<keyword evidence="9" id="KW-1185">Reference proteome</keyword>
<dbReference type="GO" id="GO:0000160">
    <property type="term" value="P:phosphorelay signal transduction system"/>
    <property type="evidence" value="ECO:0007669"/>
    <property type="project" value="InterPro"/>
</dbReference>
<keyword evidence="1 5" id="KW-0597">Phosphoprotein</keyword>
<proteinExistence type="predicted"/>
<dbReference type="STRING" id="766136.BHF68_01060"/>
<accession>A0A1E5G543</accession>
<comment type="caution">
    <text evidence="8">The sequence shown here is derived from an EMBL/GenBank/DDBJ whole genome shotgun (WGS) entry which is preliminary data.</text>
</comment>
<keyword evidence="2" id="KW-0805">Transcription regulation</keyword>
<dbReference type="RefSeq" id="WP_069641792.1">
    <property type="nucleotide sequence ID" value="NZ_MIJE01000001.1"/>
</dbReference>
<dbReference type="OrthoDB" id="9780153at2"/>
<evidence type="ECO:0000256" key="3">
    <source>
        <dbReference type="ARBA" id="ARBA00023125"/>
    </source>
</evidence>
<dbReference type="PROSITE" id="PS50110">
    <property type="entry name" value="RESPONSE_REGULATORY"/>
    <property type="match status" value="1"/>
</dbReference>
<dbReference type="PRINTS" id="PR00038">
    <property type="entry name" value="HTHLUXR"/>
</dbReference>
<dbReference type="GO" id="GO:0006355">
    <property type="term" value="P:regulation of DNA-templated transcription"/>
    <property type="evidence" value="ECO:0007669"/>
    <property type="project" value="InterPro"/>
</dbReference>
<dbReference type="InterPro" id="IPR039420">
    <property type="entry name" value="WalR-like"/>
</dbReference>
<dbReference type="InterPro" id="IPR016032">
    <property type="entry name" value="Sig_transdc_resp-reg_C-effctor"/>
</dbReference>
<keyword evidence="3 8" id="KW-0238">DNA-binding</keyword>
<dbReference type="Pfam" id="PF00072">
    <property type="entry name" value="Response_reg"/>
    <property type="match status" value="1"/>
</dbReference>
<feature type="domain" description="HTH luxR-type" evidence="6">
    <location>
        <begin position="142"/>
        <end position="207"/>
    </location>
</feature>
<dbReference type="InterPro" id="IPR011006">
    <property type="entry name" value="CheY-like_superfamily"/>
</dbReference>
<evidence type="ECO:0000259" key="7">
    <source>
        <dbReference type="PROSITE" id="PS50110"/>
    </source>
</evidence>
<evidence type="ECO:0000256" key="5">
    <source>
        <dbReference type="PROSITE-ProRule" id="PRU00169"/>
    </source>
</evidence>
<dbReference type="SMART" id="SM00421">
    <property type="entry name" value="HTH_LUXR"/>
    <property type="match status" value="1"/>
</dbReference>
<dbReference type="Gene3D" id="3.40.50.2300">
    <property type="match status" value="1"/>
</dbReference>
<reference evidence="8 9" key="1">
    <citation type="submission" date="2016-09" db="EMBL/GenBank/DDBJ databases">
        <title>Draft genome sequence for the type strain of Desulfuribacillus alkaliarsenatis AHT28, an obligately anaerobic, sulfidogenic bacterium isolated from Russian soda lake sediments.</title>
        <authorList>
            <person name="Abin C.A."/>
            <person name="Hollibaugh J.T."/>
        </authorList>
    </citation>
    <scope>NUCLEOTIDE SEQUENCE [LARGE SCALE GENOMIC DNA]</scope>
    <source>
        <strain evidence="8 9">AHT28</strain>
    </source>
</reference>
<dbReference type="SUPFAM" id="SSF46894">
    <property type="entry name" value="C-terminal effector domain of the bipartite response regulators"/>
    <property type="match status" value="1"/>
</dbReference>
<dbReference type="InterPro" id="IPR058245">
    <property type="entry name" value="NreC/VraR/RcsB-like_REC"/>
</dbReference>
<evidence type="ECO:0000256" key="1">
    <source>
        <dbReference type="ARBA" id="ARBA00022553"/>
    </source>
</evidence>
<sequence length="212" mass="23964">MTKTTKILLVDDHEIVRLGLKGLLEQEGQYEVVGLAENGKQAVEIYKELRPDLTLMDIRMPIKNGIEACRAIRDIDTNAKVLMLTSHTDEEAMYSSILAGAVGYVKKKIGFDELVRSINQALSGVHILDYDGTQKLIQRMQLESKQKELTDQEHEILNLIGEGMTNREIGEVLCLSEKTVRNYVSNVFSKLNFSNRSQAAVYAVRKNMFDEI</sequence>
<dbReference type="InterPro" id="IPR001789">
    <property type="entry name" value="Sig_transdc_resp-reg_receiver"/>
</dbReference>
<dbReference type="CDD" id="cd17535">
    <property type="entry name" value="REC_NarL-like"/>
    <property type="match status" value="1"/>
</dbReference>
<dbReference type="Proteomes" id="UP000094296">
    <property type="component" value="Unassembled WGS sequence"/>
</dbReference>
<dbReference type="PANTHER" id="PTHR43214">
    <property type="entry name" value="TWO-COMPONENT RESPONSE REGULATOR"/>
    <property type="match status" value="1"/>
</dbReference>
<feature type="modified residue" description="4-aspartylphosphate" evidence="5">
    <location>
        <position position="57"/>
    </location>
</feature>
<dbReference type="InterPro" id="IPR000792">
    <property type="entry name" value="Tscrpt_reg_LuxR_C"/>
</dbReference>
<gene>
    <name evidence="8" type="ORF">BHF68_01060</name>
</gene>
<dbReference type="SMART" id="SM00448">
    <property type="entry name" value="REC"/>
    <property type="match status" value="1"/>
</dbReference>
<dbReference type="PROSITE" id="PS50043">
    <property type="entry name" value="HTH_LUXR_2"/>
    <property type="match status" value="1"/>
</dbReference>
<evidence type="ECO:0000256" key="4">
    <source>
        <dbReference type="ARBA" id="ARBA00023163"/>
    </source>
</evidence>
<evidence type="ECO:0000313" key="9">
    <source>
        <dbReference type="Proteomes" id="UP000094296"/>
    </source>
</evidence>
<dbReference type="EMBL" id="MIJE01000001">
    <property type="protein sequence ID" value="OEF98300.1"/>
    <property type="molecule type" value="Genomic_DNA"/>
</dbReference>
<protein>
    <submittedName>
        <fullName evidence="8">DNA-binding response regulator</fullName>
    </submittedName>
</protein>